<dbReference type="Pfam" id="PF05184">
    <property type="entry name" value="SapB_1"/>
    <property type="match status" value="1"/>
</dbReference>
<dbReference type="GO" id="GO:0006629">
    <property type="term" value="P:lipid metabolic process"/>
    <property type="evidence" value="ECO:0007669"/>
    <property type="project" value="InterPro"/>
</dbReference>
<dbReference type="Pfam" id="PF03489">
    <property type="entry name" value="SapB_2"/>
    <property type="match status" value="1"/>
</dbReference>
<feature type="domain" description="Saposin B-type" evidence="3">
    <location>
        <begin position="51"/>
        <end position="129"/>
    </location>
</feature>
<organism evidence="4">
    <name type="scientific">Cyprinus carpio</name>
    <name type="common">Common carp</name>
    <dbReference type="NCBI Taxonomy" id="7962"/>
    <lineage>
        <taxon>Eukaryota</taxon>
        <taxon>Metazoa</taxon>
        <taxon>Chordata</taxon>
        <taxon>Craniata</taxon>
        <taxon>Vertebrata</taxon>
        <taxon>Euteleostomi</taxon>
        <taxon>Actinopterygii</taxon>
        <taxon>Neopterygii</taxon>
        <taxon>Teleostei</taxon>
        <taxon>Ostariophysi</taxon>
        <taxon>Cypriniformes</taxon>
        <taxon>Cyprinidae</taxon>
        <taxon>Cyprininae</taxon>
        <taxon>Cyprinus</taxon>
    </lineage>
</organism>
<accession>A0A9Q9VFR3</accession>
<reference evidence="4" key="1">
    <citation type="submission" date="2025-08" db="UniProtKB">
        <authorList>
            <consortium name="RefSeq"/>
        </authorList>
    </citation>
    <scope>IDENTIFICATION</scope>
    <source>
        <tissue evidence="4">Muscle</tissue>
    </source>
</reference>
<dbReference type="InterPro" id="IPR007856">
    <property type="entry name" value="SapB_1"/>
</dbReference>
<dbReference type="PANTHER" id="PTHR15541:SF2">
    <property type="entry name" value="GRANULYSIN"/>
    <property type="match status" value="1"/>
</dbReference>
<dbReference type="SMART" id="SM00741">
    <property type="entry name" value="SapB"/>
    <property type="match status" value="1"/>
</dbReference>
<dbReference type="PROSITE" id="PS50015">
    <property type="entry name" value="SAP_B"/>
    <property type="match status" value="1"/>
</dbReference>
<dbReference type="GeneID" id="109101087"/>
<sequence>MTKLLIFLLATLLFCSGISNVQMGMSQHFDHPNPVREMEFSYHDKAMENKQMIICGVCKTILRKVITFIGKTASKEEINQKLDRICQKIRISGCQSFLQKYKNKVVNSLLSGDKAGTICIKLKLCKKMDMQTIQ</sequence>
<proteinExistence type="predicted"/>
<dbReference type="KEGG" id="ccar:109101087"/>
<dbReference type="RefSeq" id="XP_018970060.2">
    <property type="nucleotide sequence ID" value="XM_019114515.2"/>
</dbReference>
<keyword evidence="1" id="KW-1015">Disulfide bond</keyword>
<evidence type="ECO:0000256" key="2">
    <source>
        <dbReference type="SAM" id="SignalP"/>
    </source>
</evidence>
<dbReference type="InterPro" id="IPR008139">
    <property type="entry name" value="SaposinB_dom"/>
</dbReference>
<dbReference type="InterPro" id="IPR008138">
    <property type="entry name" value="SapB_2"/>
</dbReference>
<dbReference type="PANTHER" id="PTHR15541">
    <property type="entry name" value="GRANULYSIN RELATED"/>
    <property type="match status" value="1"/>
</dbReference>
<dbReference type="AlphaFoldDB" id="A0A9Q9VFR3"/>
<evidence type="ECO:0000259" key="3">
    <source>
        <dbReference type="PROSITE" id="PS50015"/>
    </source>
</evidence>
<feature type="chain" id="PRO_5040311474" evidence="2">
    <location>
        <begin position="18"/>
        <end position="134"/>
    </location>
</feature>
<dbReference type="InterPro" id="IPR038847">
    <property type="entry name" value="Granulysin-like"/>
</dbReference>
<dbReference type="GO" id="GO:0042742">
    <property type="term" value="P:defense response to bacterium"/>
    <property type="evidence" value="ECO:0007669"/>
    <property type="project" value="InterPro"/>
</dbReference>
<evidence type="ECO:0000313" key="4">
    <source>
        <dbReference type="RefSeq" id="XP_018970060.2"/>
    </source>
</evidence>
<feature type="signal peptide" evidence="2">
    <location>
        <begin position="1"/>
        <end position="17"/>
    </location>
</feature>
<dbReference type="Proteomes" id="UP001155660">
    <property type="component" value="Chromosome B17"/>
</dbReference>
<keyword evidence="2" id="KW-0732">Signal</keyword>
<gene>
    <name evidence="4" type="primary">LOC109101087</name>
</gene>
<protein>
    <submittedName>
        <fullName evidence="4">Antimicrobial peptide NK-lysin</fullName>
    </submittedName>
</protein>
<dbReference type="OrthoDB" id="69496at2759"/>
<name>A0A9Q9VFR3_CYPCA</name>
<evidence type="ECO:0000256" key="1">
    <source>
        <dbReference type="ARBA" id="ARBA00023157"/>
    </source>
</evidence>